<feature type="active site" description="Proton donor/acceptor" evidence="10">
    <location>
        <position position="14"/>
    </location>
</feature>
<dbReference type="EC" id="5.4.2.6" evidence="8"/>
<dbReference type="PANTHER" id="PTHR46193:SF18">
    <property type="entry name" value="HEXITOL PHOSPHATASE B"/>
    <property type="match status" value="1"/>
</dbReference>
<evidence type="ECO:0000256" key="6">
    <source>
        <dbReference type="ARBA" id="ARBA00023277"/>
    </source>
</evidence>
<evidence type="ECO:0000256" key="3">
    <source>
        <dbReference type="ARBA" id="ARBA00022723"/>
    </source>
</evidence>
<evidence type="ECO:0000256" key="7">
    <source>
        <dbReference type="ARBA" id="ARBA00044926"/>
    </source>
</evidence>
<evidence type="ECO:0000256" key="2">
    <source>
        <dbReference type="ARBA" id="ARBA00022553"/>
    </source>
</evidence>
<dbReference type="SFLD" id="SFLDG01129">
    <property type="entry name" value="C1.5:_HAD__Beta-PGM__Phosphata"/>
    <property type="match status" value="1"/>
</dbReference>
<protein>
    <recommendedName>
        <fullName evidence="9">Beta-phosphoglucomutase</fullName>
        <ecNumber evidence="8">5.4.2.6</ecNumber>
    </recommendedName>
</protein>
<sequence>MNKQAIEAVIFDLDGVLADTAHFHFLAWRELAQTQGIDFDETFNECLKGVDRMASLELILRQSSRNYTHEEKQVLANKKNQHYQQLTATMTPADLLPGAREALEAVRSAGLKTGLASVSKNAFFILERLEIRDCFDDVVDAALLTHTKPHPEIFLTAANHLGIDPSACIGVEDSLAGITSIKAAGMFALGIGSANVLTDADLVIPDLRHFLLNDYAVN</sequence>
<dbReference type="InterPro" id="IPR023198">
    <property type="entry name" value="PGP-like_dom2"/>
</dbReference>
<keyword evidence="15" id="KW-1185">Reference proteome</keyword>
<dbReference type="Proteomes" id="UP000634011">
    <property type="component" value="Unassembled WGS sequence"/>
</dbReference>
<feature type="binding site" evidence="11">
    <location>
        <position position="148"/>
    </location>
    <ligand>
        <name>substrate</name>
    </ligand>
</feature>
<feature type="active site" description="Nucleophile" evidence="10">
    <location>
        <position position="12"/>
    </location>
</feature>
<feature type="site" description="Important for catalytic activity and assists the phosphoryl transfer reaction to Asp8 by balancing charge and orienting the reacting groups" evidence="13">
    <location>
        <position position="117"/>
    </location>
</feature>
<keyword evidence="4 12" id="KW-0460">Magnesium</keyword>
<dbReference type="GO" id="GO:0000287">
    <property type="term" value="F:magnesium ion binding"/>
    <property type="evidence" value="ECO:0007669"/>
    <property type="project" value="InterPro"/>
</dbReference>
<feature type="binding site" evidence="12">
    <location>
        <position position="173"/>
    </location>
    <ligand>
        <name>Mg(2+)</name>
        <dbReference type="ChEBI" id="CHEBI:18420"/>
    </ligand>
</feature>
<comment type="catalytic activity">
    <reaction evidence="7">
        <text>beta-D-glucose 1-phosphate = beta-D-glucose 6-phosphate</text>
        <dbReference type="Rhea" id="RHEA:20113"/>
        <dbReference type="ChEBI" id="CHEBI:57684"/>
        <dbReference type="ChEBI" id="CHEBI:58247"/>
        <dbReference type="EC" id="5.4.2.6"/>
    </reaction>
</comment>
<evidence type="ECO:0000256" key="5">
    <source>
        <dbReference type="ARBA" id="ARBA00023235"/>
    </source>
</evidence>
<dbReference type="NCBIfam" id="TIGR01509">
    <property type="entry name" value="HAD-SF-IA-v3"/>
    <property type="match status" value="1"/>
</dbReference>
<reference evidence="14" key="1">
    <citation type="submission" date="2020-08" db="EMBL/GenBank/DDBJ databases">
        <title>Novel species isolated from subtropical streams in China.</title>
        <authorList>
            <person name="Lu H."/>
        </authorList>
    </citation>
    <scope>NUCLEOTIDE SEQUENCE</scope>
    <source>
        <strain evidence="14">KACC 12607</strain>
    </source>
</reference>
<evidence type="ECO:0000313" key="15">
    <source>
        <dbReference type="Proteomes" id="UP000634011"/>
    </source>
</evidence>
<dbReference type="InterPro" id="IPR051600">
    <property type="entry name" value="Beta-PGM-like"/>
</dbReference>
<dbReference type="PANTHER" id="PTHR46193">
    <property type="entry name" value="6-PHOSPHOGLUCONATE PHOSPHATASE"/>
    <property type="match status" value="1"/>
</dbReference>
<evidence type="ECO:0000256" key="1">
    <source>
        <dbReference type="ARBA" id="ARBA00006171"/>
    </source>
</evidence>
<feature type="binding site" evidence="11">
    <location>
        <begin position="117"/>
        <end position="121"/>
    </location>
    <ligand>
        <name>substrate</name>
    </ligand>
</feature>
<feature type="binding site" evidence="12">
    <location>
        <position position="172"/>
    </location>
    <ligand>
        <name>Mg(2+)</name>
        <dbReference type="ChEBI" id="CHEBI:18420"/>
    </ligand>
</feature>
<evidence type="ECO:0000256" key="4">
    <source>
        <dbReference type="ARBA" id="ARBA00022842"/>
    </source>
</evidence>
<dbReference type="SFLD" id="SFLDG01135">
    <property type="entry name" value="C1.5.6:_HAD__Beta-PGM__Phospha"/>
    <property type="match status" value="1"/>
</dbReference>
<keyword evidence="2" id="KW-0597">Phosphoprotein</keyword>
<keyword evidence="5 14" id="KW-0413">Isomerase</keyword>
<dbReference type="InterPro" id="IPR023214">
    <property type="entry name" value="HAD_sf"/>
</dbReference>
<keyword evidence="3 12" id="KW-0479">Metal-binding</keyword>
<dbReference type="AlphaFoldDB" id="A0A923HK67"/>
<evidence type="ECO:0000256" key="8">
    <source>
        <dbReference type="ARBA" id="ARBA00044968"/>
    </source>
</evidence>
<dbReference type="GO" id="GO:0005975">
    <property type="term" value="P:carbohydrate metabolic process"/>
    <property type="evidence" value="ECO:0007669"/>
    <property type="project" value="InterPro"/>
</dbReference>
<dbReference type="NCBIfam" id="TIGR02009">
    <property type="entry name" value="PGMB-YQAB-SF"/>
    <property type="match status" value="1"/>
</dbReference>
<dbReference type="SUPFAM" id="SSF56784">
    <property type="entry name" value="HAD-like"/>
    <property type="match status" value="1"/>
</dbReference>
<dbReference type="SFLD" id="SFLDS00003">
    <property type="entry name" value="Haloacid_Dehalogenase"/>
    <property type="match status" value="1"/>
</dbReference>
<feature type="binding site" evidence="11">
    <location>
        <begin position="47"/>
        <end position="52"/>
    </location>
    <ligand>
        <name>substrate</name>
    </ligand>
</feature>
<evidence type="ECO:0000256" key="12">
    <source>
        <dbReference type="PIRSR" id="PIRSR610972-3"/>
    </source>
</evidence>
<dbReference type="SFLD" id="SFLDF00046">
    <property type="entry name" value="beta-phosphoglucomutase"/>
    <property type="match status" value="1"/>
</dbReference>
<dbReference type="Pfam" id="PF00702">
    <property type="entry name" value="Hydrolase"/>
    <property type="match status" value="1"/>
</dbReference>
<comment type="caution">
    <text evidence="14">The sequence shown here is derived from an EMBL/GenBank/DDBJ whole genome shotgun (WGS) entry which is preliminary data.</text>
</comment>
<name>A0A923HK67_9BURK</name>
<dbReference type="InterPro" id="IPR010972">
    <property type="entry name" value="Beta-PGM"/>
</dbReference>
<keyword evidence="6" id="KW-0119">Carbohydrate metabolism</keyword>
<dbReference type="CDD" id="cd02598">
    <property type="entry name" value="HAD_BPGM"/>
    <property type="match status" value="1"/>
</dbReference>
<feature type="binding site" evidence="11">
    <location>
        <begin position="12"/>
        <end position="14"/>
    </location>
    <ligand>
        <name>substrate</name>
    </ligand>
</feature>
<feature type="binding site" evidence="11">
    <location>
        <position position="55"/>
    </location>
    <ligand>
        <name>substrate</name>
    </ligand>
</feature>
<feature type="binding site" evidence="12">
    <location>
        <position position="12"/>
    </location>
    <ligand>
        <name>Mg(2+)</name>
        <dbReference type="ChEBI" id="CHEBI:18420"/>
    </ligand>
</feature>
<dbReference type="Gene3D" id="3.40.50.1000">
    <property type="entry name" value="HAD superfamily/HAD-like"/>
    <property type="match status" value="1"/>
</dbReference>
<feature type="binding site" evidence="11">
    <location>
        <position position="79"/>
    </location>
    <ligand>
        <name>substrate</name>
    </ligand>
</feature>
<comment type="similarity">
    <text evidence="1">Belongs to the HAD-like hydrolase superfamily. CbbY/CbbZ/Gph/YieH family.</text>
</comment>
<dbReference type="Gene3D" id="1.10.150.240">
    <property type="entry name" value="Putative phosphatase, domain 2"/>
    <property type="match status" value="1"/>
</dbReference>
<dbReference type="InterPro" id="IPR010976">
    <property type="entry name" value="B-phosphoglucomutase_hydrolase"/>
</dbReference>
<dbReference type="InterPro" id="IPR036412">
    <property type="entry name" value="HAD-like_sf"/>
</dbReference>
<dbReference type="RefSeq" id="WP_186911108.1">
    <property type="nucleotide sequence ID" value="NZ_JACOFV010000002.1"/>
</dbReference>
<dbReference type="NCBIfam" id="TIGR01990">
    <property type="entry name" value="bPGM"/>
    <property type="match status" value="1"/>
</dbReference>
<proteinExistence type="inferred from homology"/>
<dbReference type="EMBL" id="JACOFV010000002">
    <property type="protein sequence ID" value="MBC3861171.1"/>
    <property type="molecule type" value="Genomic_DNA"/>
</dbReference>
<comment type="cofactor">
    <cofactor evidence="12">
        <name>Mg(2+)</name>
        <dbReference type="ChEBI" id="CHEBI:18420"/>
    </cofactor>
    <text evidence="12">Binds 2 magnesium ions per subunit.</text>
</comment>
<evidence type="ECO:0000256" key="9">
    <source>
        <dbReference type="ARBA" id="ARBA00044991"/>
    </source>
</evidence>
<dbReference type="PRINTS" id="PR00413">
    <property type="entry name" value="HADHALOGNASE"/>
</dbReference>
<feature type="binding site" evidence="11">
    <location>
        <position position="28"/>
    </location>
    <ligand>
        <name>substrate</name>
    </ligand>
</feature>
<gene>
    <name evidence="14" type="primary">pgmB</name>
    <name evidence="14" type="ORF">H8K32_03585</name>
</gene>
<evidence type="ECO:0000313" key="14">
    <source>
        <dbReference type="EMBL" id="MBC3861171.1"/>
    </source>
</evidence>
<organism evidence="14 15">
    <name type="scientific">Undibacterium jejuense</name>
    <dbReference type="NCBI Taxonomy" id="1344949"/>
    <lineage>
        <taxon>Bacteria</taxon>
        <taxon>Pseudomonadati</taxon>
        <taxon>Pseudomonadota</taxon>
        <taxon>Betaproteobacteria</taxon>
        <taxon>Burkholderiales</taxon>
        <taxon>Oxalobacteraceae</taxon>
        <taxon>Undibacterium</taxon>
    </lineage>
</organism>
<accession>A0A923HK67</accession>
<evidence type="ECO:0000256" key="13">
    <source>
        <dbReference type="PIRSR" id="PIRSR610972-4"/>
    </source>
</evidence>
<evidence type="ECO:0000256" key="11">
    <source>
        <dbReference type="PIRSR" id="PIRSR610972-2"/>
    </source>
</evidence>
<feature type="binding site" evidence="12">
    <location>
        <position position="14"/>
    </location>
    <ligand>
        <name>Mg(2+)</name>
        <dbReference type="ChEBI" id="CHEBI:18420"/>
    </ligand>
</feature>
<evidence type="ECO:0000256" key="10">
    <source>
        <dbReference type="PIRSR" id="PIRSR610972-1"/>
    </source>
</evidence>
<dbReference type="InterPro" id="IPR006439">
    <property type="entry name" value="HAD-SF_hydro_IA"/>
</dbReference>
<dbReference type="GO" id="GO:0008801">
    <property type="term" value="F:beta-phosphoglucomutase activity"/>
    <property type="evidence" value="ECO:0007669"/>
    <property type="project" value="UniProtKB-EC"/>
</dbReference>
<feature type="site" description="Important for catalytic activity and assists the phosphoryl transfer reaction to Asp8 by balancing charge and orienting the reacting groups" evidence="13">
    <location>
        <position position="148"/>
    </location>
</feature>